<dbReference type="Proteomes" id="UP000176299">
    <property type="component" value="Unassembled WGS sequence"/>
</dbReference>
<reference evidence="17 18" key="1">
    <citation type="journal article" date="2016" name="Nat. Commun.">
        <title>Thousands of microbial genomes shed light on interconnected biogeochemical processes in an aquifer system.</title>
        <authorList>
            <person name="Anantharaman K."/>
            <person name="Brown C.T."/>
            <person name="Hug L.A."/>
            <person name="Sharon I."/>
            <person name="Castelle C.J."/>
            <person name="Probst A.J."/>
            <person name="Thomas B.C."/>
            <person name="Singh A."/>
            <person name="Wilkins M.J."/>
            <person name="Karaoz U."/>
            <person name="Brodie E.L."/>
            <person name="Williams K.H."/>
            <person name="Hubbard S.S."/>
            <person name="Banfield J.F."/>
        </authorList>
    </citation>
    <scope>NUCLEOTIDE SEQUENCE [LARGE SCALE GENOMIC DNA]</scope>
</reference>
<dbReference type="GO" id="GO:0004581">
    <property type="term" value="F:dolichyl-phosphate beta-glucosyltransferase activity"/>
    <property type="evidence" value="ECO:0007669"/>
    <property type="project" value="UniProtKB-EC"/>
</dbReference>
<feature type="transmembrane region" description="Helical" evidence="14">
    <location>
        <begin position="255"/>
        <end position="277"/>
    </location>
</feature>
<keyword evidence="11 14" id="KW-1133">Transmembrane helix</keyword>
<evidence type="ECO:0000256" key="11">
    <source>
        <dbReference type="ARBA" id="ARBA00022989"/>
    </source>
</evidence>
<dbReference type="PANTHER" id="PTHR10859:SF91">
    <property type="entry name" value="DOLICHYL-PHOSPHATE BETA-GLUCOSYLTRANSFERASE"/>
    <property type="match status" value="1"/>
</dbReference>
<dbReference type="Gene3D" id="3.90.550.10">
    <property type="entry name" value="Spore Coat Polysaccharide Biosynthesis Protein SpsA, Chain A"/>
    <property type="match status" value="1"/>
</dbReference>
<feature type="transmembrane region" description="Helical" evidence="14">
    <location>
        <begin position="322"/>
        <end position="343"/>
    </location>
</feature>
<dbReference type="EMBL" id="MHCN01000011">
    <property type="protein sequence ID" value="OGY21710.1"/>
    <property type="molecule type" value="Genomic_DNA"/>
</dbReference>
<dbReference type="InterPro" id="IPR001173">
    <property type="entry name" value="Glyco_trans_2-like"/>
</dbReference>
<evidence type="ECO:0000259" key="16">
    <source>
        <dbReference type="Pfam" id="PF04138"/>
    </source>
</evidence>
<feature type="transmembrane region" description="Helical" evidence="14">
    <location>
        <begin position="388"/>
        <end position="408"/>
    </location>
</feature>
<name>A0A1G1W297_9BACT</name>
<evidence type="ECO:0000256" key="6">
    <source>
        <dbReference type="ARBA" id="ARBA00022676"/>
    </source>
</evidence>
<evidence type="ECO:0000256" key="7">
    <source>
        <dbReference type="ARBA" id="ARBA00022679"/>
    </source>
</evidence>
<feature type="domain" description="Glycosyltransferase 2-like" evidence="15">
    <location>
        <begin position="3"/>
        <end position="150"/>
    </location>
</feature>
<feature type="transmembrane region" description="Helical" evidence="14">
    <location>
        <begin position="349"/>
        <end position="368"/>
    </location>
</feature>
<dbReference type="CDD" id="cd04188">
    <property type="entry name" value="DPG_synthase"/>
    <property type="match status" value="1"/>
</dbReference>
<evidence type="ECO:0000256" key="1">
    <source>
        <dbReference type="ARBA" id="ARBA00004141"/>
    </source>
</evidence>
<evidence type="ECO:0000256" key="2">
    <source>
        <dbReference type="ARBA" id="ARBA00004389"/>
    </source>
</evidence>
<evidence type="ECO:0000256" key="10">
    <source>
        <dbReference type="ARBA" id="ARBA00022968"/>
    </source>
</evidence>
<comment type="catalytic activity">
    <reaction evidence="13">
        <text>a di-trans,poly-cis-dolichyl phosphate + UDP-alpha-D-glucose = a di-trans,poly-cis-dolichyl beta-D-glucosyl phosphate + UDP</text>
        <dbReference type="Rhea" id="RHEA:15401"/>
        <dbReference type="Rhea" id="RHEA-COMP:19498"/>
        <dbReference type="Rhea" id="RHEA-COMP:19502"/>
        <dbReference type="ChEBI" id="CHEBI:57525"/>
        <dbReference type="ChEBI" id="CHEBI:57683"/>
        <dbReference type="ChEBI" id="CHEBI:58223"/>
        <dbReference type="ChEBI" id="CHEBI:58885"/>
        <dbReference type="EC" id="2.4.1.117"/>
    </reaction>
    <physiologicalReaction direction="left-to-right" evidence="13">
        <dbReference type="Rhea" id="RHEA:15402"/>
    </physiologicalReaction>
</comment>
<dbReference type="EC" id="2.4.1.117" evidence="5"/>
<accession>A0A1G1W297</accession>
<feature type="domain" description="GtrA/DPMS transmembrane" evidence="16">
    <location>
        <begin position="258"/>
        <end position="375"/>
    </location>
</feature>
<dbReference type="PANTHER" id="PTHR10859">
    <property type="entry name" value="GLYCOSYL TRANSFERASE"/>
    <property type="match status" value="1"/>
</dbReference>
<evidence type="ECO:0000259" key="15">
    <source>
        <dbReference type="Pfam" id="PF00535"/>
    </source>
</evidence>
<dbReference type="InterPro" id="IPR035518">
    <property type="entry name" value="DPG_synthase"/>
</dbReference>
<organism evidence="17 18">
    <name type="scientific">Candidatus Woykebacteria bacterium GWA1_44_8</name>
    <dbReference type="NCBI Taxonomy" id="1802591"/>
    <lineage>
        <taxon>Bacteria</taxon>
        <taxon>Candidatus Woykeibacteriota</taxon>
    </lineage>
</organism>
<proteinExistence type="inferred from homology"/>
<keyword evidence="8 14" id="KW-0812">Transmembrane</keyword>
<dbReference type="GO" id="GO:0000271">
    <property type="term" value="P:polysaccharide biosynthetic process"/>
    <property type="evidence" value="ECO:0007669"/>
    <property type="project" value="InterPro"/>
</dbReference>
<evidence type="ECO:0000256" key="4">
    <source>
        <dbReference type="ARBA" id="ARBA00006739"/>
    </source>
</evidence>
<keyword evidence="9" id="KW-0256">Endoplasmic reticulum</keyword>
<evidence type="ECO:0000256" key="12">
    <source>
        <dbReference type="ARBA" id="ARBA00023136"/>
    </source>
</evidence>
<keyword evidence="6" id="KW-0328">Glycosyltransferase</keyword>
<dbReference type="Pfam" id="PF04138">
    <property type="entry name" value="GtrA_DPMS_TM"/>
    <property type="match status" value="1"/>
</dbReference>
<feature type="transmembrane region" description="Helical" evidence="14">
    <location>
        <begin position="283"/>
        <end position="302"/>
    </location>
</feature>
<evidence type="ECO:0000256" key="9">
    <source>
        <dbReference type="ARBA" id="ARBA00022824"/>
    </source>
</evidence>
<evidence type="ECO:0000256" key="14">
    <source>
        <dbReference type="SAM" id="Phobius"/>
    </source>
</evidence>
<keyword evidence="7" id="KW-0808">Transferase</keyword>
<evidence type="ECO:0000256" key="13">
    <source>
        <dbReference type="ARBA" id="ARBA00045097"/>
    </source>
</evidence>
<sequence length="413" mass="47091">MISIIIPAYNEADRIGKSLEKLAAFLKNRSEEFEVIVVDDASTDHTKQEAERFVGKIPNLKVTRLEKSPYMGKGLAVNKGVLATKGDIVLFTDADFSTPIEEIDKLLEKLGSSYDIAIGSRALNRSLVKVRQNVLREYMGRTFNILVQNLAGLRGIVDTQCGFKAFKMPQCRSLFKNEQVFDFGFDVELLFLARKKGLKIAEVPVLWYNDPRSTVHPIKDSYRMFLDLIKIRLYHGDKNGSLLDKLGFILYEYRTFWRFSIVGVSNTIVDYGLFYLLTRLAGLSYLTANPISVETAIIWSFIWNNLWTFSERKVSQPLATRFFIFQVVSLGGLVLSQLALLLFGEFLGLYDLIAKALTIPIVLVFNYLLNSRWTFRDISAGQAKWRWYAAFILFLLFIYLILTNLSALKAVKG</sequence>
<comment type="subcellular location">
    <subcellularLocation>
        <location evidence="2">Endoplasmic reticulum membrane</location>
        <topology evidence="2">Single-pass membrane protein</topology>
    </subcellularLocation>
    <subcellularLocation>
        <location evidence="1">Membrane</location>
        <topology evidence="1">Multi-pass membrane protein</topology>
    </subcellularLocation>
</comment>
<comment type="similarity">
    <text evidence="4">Belongs to the glycosyltransferase 2 family.</text>
</comment>
<dbReference type="SUPFAM" id="SSF53448">
    <property type="entry name" value="Nucleotide-diphospho-sugar transferases"/>
    <property type="match status" value="1"/>
</dbReference>
<evidence type="ECO:0000256" key="5">
    <source>
        <dbReference type="ARBA" id="ARBA00012583"/>
    </source>
</evidence>
<keyword evidence="10" id="KW-0735">Signal-anchor</keyword>
<evidence type="ECO:0000256" key="8">
    <source>
        <dbReference type="ARBA" id="ARBA00022692"/>
    </source>
</evidence>
<gene>
    <name evidence="17" type="ORF">A2113_04105</name>
</gene>
<evidence type="ECO:0000313" key="17">
    <source>
        <dbReference type="EMBL" id="OGY21710.1"/>
    </source>
</evidence>
<comment type="caution">
    <text evidence="17">The sequence shown here is derived from an EMBL/GenBank/DDBJ whole genome shotgun (WGS) entry which is preliminary data.</text>
</comment>
<dbReference type="STRING" id="1802591.A2113_04105"/>
<evidence type="ECO:0000256" key="3">
    <source>
        <dbReference type="ARBA" id="ARBA00004922"/>
    </source>
</evidence>
<evidence type="ECO:0000313" key="18">
    <source>
        <dbReference type="Proteomes" id="UP000176299"/>
    </source>
</evidence>
<dbReference type="InterPro" id="IPR007267">
    <property type="entry name" value="GtrA_DPMS_TM"/>
</dbReference>
<dbReference type="GO" id="GO:0016020">
    <property type="term" value="C:membrane"/>
    <property type="evidence" value="ECO:0007669"/>
    <property type="project" value="UniProtKB-SubCell"/>
</dbReference>
<comment type="pathway">
    <text evidence="3">Protein modification; protein glycosylation.</text>
</comment>
<protein>
    <recommendedName>
        <fullName evidence="5">dolichyl-phosphate beta-glucosyltransferase</fullName>
        <ecNumber evidence="5">2.4.1.117</ecNumber>
    </recommendedName>
</protein>
<dbReference type="AlphaFoldDB" id="A0A1G1W297"/>
<dbReference type="GO" id="GO:0006487">
    <property type="term" value="P:protein N-linked glycosylation"/>
    <property type="evidence" value="ECO:0007669"/>
    <property type="project" value="TreeGrafter"/>
</dbReference>
<dbReference type="InterPro" id="IPR029044">
    <property type="entry name" value="Nucleotide-diphossugar_trans"/>
</dbReference>
<keyword evidence="12 14" id="KW-0472">Membrane</keyword>
<dbReference type="Pfam" id="PF00535">
    <property type="entry name" value="Glycos_transf_2"/>
    <property type="match status" value="1"/>
</dbReference>